<name>A0A2H3BT88_9AGAR</name>
<feature type="compositionally biased region" description="Polar residues" evidence="1">
    <location>
        <begin position="203"/>
        <end position="230"/>
    </location>
</feature>
<sequence length="230" mass="25503">MSVVFLMSYSPVLVTPGLWTRSTSYLIAGFGDPAYLLLRSTDTWIFIRKEFSMINEVFYVALLPFSITAILSDLLIALGLCFLLQRSRTNFANTNYIIKTLVGYAITLAITLWHLKYEPTCTPFYSFAVDFVIGKLWSNSLLASLNSRRSLRDTFNRENSGSMSTSFRVGSPVLTTTGTEPGQISVVRISGQGESKSPDEKSGSPTKISTQASRQSSEVRFSVVDAQQTK</sequence>
<protein>
    <recommendedName>
        <fullName evidence="3">DUF6534 domain-containing protein</fullName>
    </recommendedName>
</protein>
<proteinExistence type="predicted"/>
<reference evidence="5" key="1">
    <citation type="journal article" date="2017" name="Nat. Ecol. Evol.">
        <title>Genome expansion and lineage-specific genetic innovations in the forest pathogenic fungi Armillaria.</title>
        <authorList>
            <person name="Sipos G."/>
            <person name="Prasanna A.N."/>
            <person name="Walter M.C."/>
            <person name="O'Connor E."/>
            <person name="Balint B."/>
            <person name="Krizsan K."/>
            <person name="Kiss B."/>
            <person name="Hess J."/>
            <person name="Varga T."/>
            <person name="Slot J."/>
            <person name="Riley R."/>
            <person name="Boka B."/>
            <person name="Rigling D."/>
            <person name="Barry K."/>
            <person name="Lee J."/>
            <person name="Mihaltcheva S."/>
            <person name="LaButti K."/>
            <person name="Lipzen A."/>
            <person name="Waldron R."/>
            <person name="Moloney N.M."/>
            <person name="Sperisen C."/>
            <person name="Kredics L."/>
            <person name="Vagvoelgyi C."/>
            <person name="Patrignani A."/>
            <person name="Fitzpatrick D."/>
            <person name="Nagy I."/>
            <person name="Doyle S."/>
            <person name="Anderson J.B."/>
            <person name="Grigoriev I.V."/>
            <person name="Gueldener U."/>
            <person name="Muensterkoetter M."/>
            <person name="Nagy L.G."/>
        </authorList>
    </citation>
    <scope>NUCLEOTIDE SEQUENCE [LARGE SCALE GENOMIC DNA]</scope>
    <source>
        <strain evidence="5">28-4</strain>
    </source>
</reference>
<keyword evidence="2" id="KW-0472">Membrane</keyword>
<feature type="transmembrane region" description="Helical" evidence="2">
    <location>
        <begin position="57"/>
        <end position="84"/>
    </location>
</feature>
<feature type="transmembrane region" description="Helical" evidence="2">
    <location>
        <begin position="127"/>
        <end position="145"/>
    </location>
</feature>
<keyword evidence="2" id="KW-0812">Transmembrane</keyword>
<evidence type="ECO:0000256" key="2">
    <source>
        <dbReference type="SAM" id="Phobius"/>
    </source>
</evidence>
<evidence type="ECO:0000313" key="5">
    <source>
        <dbReference type="Proteomes" id="UP000218334"/>
    </source>
</evidence>
<dbReference type="Pfam" id="PF20152">
    <property type="entry name" value="DUF6534"/>
    <property type="match status" value="1"/>
</dbReference>
<evidence type="ECO:0000256" key="1">
    <source>
        <dbReference type="SAM" id="MobiDB-lite"/>
    </source>
</evidence>
<feature type="transmembrane region" description="Helical" evidence="2">
    <location>
        <begin position="96"/>
        <end position="115"/>
    </location>
</feature>
<accession>A0A2H3BT88</accession>
<evidence type="ECO:0000313" key="4">
    <source>
        <dbReference type="EMBL" id="PBK72154.1"/>
    </source>
</evidence>
<feature type="domain" description="DUF6534" evidence="3">
    <location>
        <begin position="70"/>
        <end position="150"/>
    </location>
</feature>
<dbReference type="STRING" id="1076256.A0A2H3BT88"/>
<feature type="region of interest" description="Disordered" evidence="1">
    <location>
        <begin position="189"/>
        <end position="230"/>
    </location>
</feature>
<dbReference type="AlphaFoldDB" id="A0A2H3BT88"/>
<dbReference type="Proteomes" id="UP000218334">
    <property type="component" value="Unassembled WGS sequence"/>
</dbReference>
<organism evidence="4 5">
    <name type="scientific">Armillaria solidipes</name>
    <dbReference type="NCBI Taxonomy" id="1076256"/>
    <lineage>
        <taxon>Eukaryota</taxon>
        <taxon>Fungi</taxon>
        <taxon>Dikarya</taxon>
        <taxon>Basidiomycota</taxon>
        <taxon>Agaricomycotina</taxon>
        <taxon>Agaricomycetes</taxon>
        <taxon>Agaricomycetidae</taxon>
        <taxon>Agaricales</taxon>
        <taxon>Marasmiineae</taxon>
        <taxon>Physalacriaceae</taxon>
        <taxon>Armillaria</taxon>
    </lineage>
</organism>
<keyword evidence="5" id="KW-1185">Reference proteome</keyword>
<gene>
    <name evidence="4" type="ORF">ARMSODRAFT_953842</name>
</gene>
<evidence type="ECO:0000259" key="3">
    <source>
        <dbReference type="Pfam" id="PF20152"/>
    </source>
</evidence>
<dbReference type="InterPro" id="IPR045339">
    <property type="entry name" value="DUF6534"/>
</dbReference>
<keyword evidence="2" id="KW-1133">Transmembrane helix</keyword>
<dbReference type="EMBL" id="KZ293422">
    <property type="protein sequence ID" value="PBK72154.1"/>
    <property type="molecule type" value="Genomic_DNA"/>
</dbReference>